<proteinExistence type="predicted"/>
<dbReference type="Gene3D" id="1.10.287.130">
    <property type="match status" value="1"/>
</dbReference>
<dbReference type="PRINTS" id="PR00344">
    <property type="entry name" value="BCTRLSENSOR"/>
</dbReference>
<evidence type="ECO:0000256" key="5">
    <source>
        <dbReference type="ARBA" id="ARBA00022679"/>
    </source>
</evidence>
<dbReference type="Proteomes" id="UP001079657">
    <property type="component" value="Unassembled WGS sequence"/>
</dbReference>
<dbReference type="SMART" id="SM00388">
    <property type="entry name" value="HisKA"/>
    <property type="match status" value="1"/>
</dbReference>
<dbReference type="EMBL" id="JAPQES010000001">
    <property type="protein sequence ID" value="MCY6369630.1"/>
    <property type="molecule type" value="Genomic_DNA"/>
</dbReference>
<dbReference type="InterPro" id="IPR004358">
    <property type="entry name" value="Sig_transdc_His_kin-like_C"/>
</dbReference>
<comment type="catalytic activity">
    <reaction evidence="1">
        <text>ATP + protein L-histidine = ADP + protein N-phospho-L-histidine.</text>
        <dbReference type="EC" id="2.7.13.3"/>
    </reaction>
</comment>
<evidence type="ECO:0000256" key="3">
    <source>
        <dbReference type="ARBA" id="ARBA00012438"/>
    </source>
</evidence>
<keyword evidence="10" id="KW-1185">Reference proteome</keyword>
<organism evidence="9 10">
    <name type="scientific">Clostridium ganghwense</name>
    <dbReference type="NCBI Taxonomy" id="312089"/>
    <lineage>
        <taxon>Bacteria</taxon>
        <taxon>Bacillati</taxon>
        <taxon>Bacillota</taxon>
        <taxon>Clostridia</taxon>
        <taxon>Eubacteriales</taxon>
        <taxon>Clostridiaceae</taxon>
        <taxon>Clostridium</taxon>
    </lineage>
</organism>
<dbReference type="InterPro" id="IPR005467">
    <property type="entry name" value="His_kinase_dom"/>
</dbReference>
<dbReference type="SMART" id="SM00387">
    <property type="entry name" value="HATPase_c"/>
    <property type="match status" value="1"/>
</dbReference>
<dbReference type="GO" id="GO:0016301">
    <property type="term" value="F:kinase activity"/>
    <property type="evidence" value="ECO:0007669"/>
    <property type="project" value="UniProtKB-KW"/>
</dbReference>
<accession>A0ABT4CKR0</accession>
<dbReference type="SUPFAM" id="SSF55874">
    <property type="entry name" value="ATPase domain of HSP90 chaperone/DNA topoisomerase II/histidine kinase"/>
    <property type="match status" value="1"/>
</dbReference>
<dbReference type="SUPFAM" id="SSF47384">
    <property type="entry name" value="Homodimeric domain of signal transducing histidine kinase"/>
    <property type="match status" value="1"/>
</dbReference>
<dbReference type="Pfam" id="PF00512">
    <property type="entry name" value="HisKA"/>
    <property type="match status" value="1"/>
</dbReference>
<reference evidence="9" key="1">
    <citation type="submission" date="2022-12" db="EMBL/GenBank/DDBJ databases">
        <authorList>
            <person name="Wang J."/>
        </authorList>
    </citation>
    <scope>NUCLEOTIDE SEQUENCE</scope>
    <source>
        <strain evidence="9">HY-42-06</strain>
    </source>
</reference>
<evidence type="ECO:0000259" key="8">
    <source>
        <dbReference type="PROSITE" id="PS50109"/>
    </source>
</evidence>
<evidence type="ECO:0000256" key="1">
    <source>
        <dbReference type="ARBA" id="ARBA00000085"/>
    </source>
</evidence>
<dbReference type="CDD" id="cd00082">
    <property type="entry name" value="HisKA"/>
    <property type="match status" value="1"/>
</dbReference>
<evidence type="ECO:0000256" key="2">
    <source>
        <dbReference type="ARBA" id="ARBA00004370"/>
    </source>
</evidence>
<dbReference type="InterPro" id="IPR003661">
    <property type="entry name" value="HisK_dim/P_dom"/>
</dbReference>
<dbReference type="InterPro" id="IPR036890">
    <property type="entry name" value="HATPase_C_sf"/>
</dbReference>
<keyword evidence="4" id="KW-0597">Phosphoprotein</keyword>
<keyword evidence="7" id="KW-0902">Two-component regulatory system</keyword>
<dbReference type="InterPro" id="IPR003594">
    <property type="entry name" value="HATPase_dom"/>
</dbReference>
<dbReference type="InterPro" id="IPR050351">
    <property type="entry name" value="BphY/WalK/GraS-like"/>
</dbReference>
<dbReference type="EC" id="2.7.13.3" evidence="3"/>
<dbReference type="PANTHER" id="PTHR45453:SF1">
    <property type="entry name" value="PHOSPHATE REGULON SENSOR PROTEIN PHOR"/>
    <property type="match status" value="1"/>
</dbReference>
<evidence type="ECO:0000256" key="4">
    <source>
        <dbReference type="ARBA" id="ARBA00022553"/>
    </source>
</evidence>
<evidence type="ECO:0000313" key="9">
    <source>
        <dbReference type="EMBL" id="MCY6369630.1"/>
    </source>
</evidence>
<dbReference type="PROSITE" id="PS50109">
    <property type="entry name" value="HIS_KIN"/>
    <property type="match status" value="1"/>
</dbReference>
<comment type="caution">
    <text evidence="9">The sequence shown here is derived from an EMBL/GenBank/DDBJ whole genome shotgun (WGS) entry which is preliminary data.</text>
</comment>
<dbReference type="RefSeq" id="WP_268048005.1">
    <property type="nucleotide sequence ID" value="NZ_JAPQES010000001.1"/>
</dbReference>
<feature type="domain" description="Histidine kinase" evidence="8">
    <location>
        <begin position="89"/>
        <end position="307"/>
    </location>
</feature>
<evidence type="ECO:0000256" key="7">
    <source>
        <dbReference type="ARBA" id="ARBA00023012"/>
    </source>
</evidence>
<dbReference type="InterPro" id="IPR036097">
    <property type="entry name" value="HisK_dim/P_sf"/>
</dbReference>
<keyword evidence="6 9" id="KW-0418">Kinase</keyword>
<dbReference type="PANTHER" id="PTHR45453">
    <property type="entry name" value="PHOSPHATE REGULON SENSOR PROTEIN PHOR"/>
    <property type="match status" value="1"/>
</dbReference>
<name>A0ABT4CKR0_9CLOT</name>
<evidence type="ECO:0000313" key="10">
    <source>
        <dbReference type="Proteomes" id="UP001079657"/>
    </source>
</evidence>
<evidence type="ECO:0000256" key="6">
    <source>
        <dbReference type="ARBA" id="ARBA00022777"/>
    </source>
</evidence>
<sequence length="314" mass="36215">MNKIIIMILGVLCLGLVVNQFMYKRQIKKIISVIEEIQFGNMNQRVRIRTGNKLIKLLCEKTNSILDKFQDTFHKNQDMLESRKKMVSNISHDLRTPLTSLLGYIEAIQNTDHLNEEEREEYLNIVHSKAQSLSILLEEFFQLSKIEADDINLEISEIDICETLREGILNYYNDFTDKRLKVNINIPESKIYVLGHKGSIVRIVDNIISNAMKYGIDGGEVGVDIREEEKYIWVDIWDNGKGIAKENLPYIFDRLYKEDTARSSKIKGNGLGLTIVKKLAEMQNGSIKVESIPYEKTTFSFSIPKYKNVTTQHS</sequence>
<comment type="subcellular location">
    <subcellularLocation>
        <location evidence="2">Membrane</location>
    </subcellularLocation>
</comment>
<protein>
    <recommendedName>
        <fullName evidence="3">histidine kinase</fullName>
        <ecNumber evidence="3">2.7.13.3</ecNumber>
    </recommendedName>
</protein>
<dbReference type="Pfam" id="PF02518">
    <property type="entry name" value="HATPase_c"/>
    <property type="match status" value="1"/>
</dbReference>
<gene>
    <name evidence="9" type="ORF">OXH55_03070</name>
</gene>
<dbReference type="Gene3D" id="3.30.565.10">
    <property type="entry name" value="Histidine kinase-like ATPase, C-terminal domain"/>
    <property type="match status" value="1"/>
</dbReference>
<keyword evidence="5" id="KW-0808">Transferase</keyword>